<dbReference type="AlphaFoldDB" id="A0A0C1FHB9"/>
<dbReference type="Pfam" id="PF07791">
    <property type="entry name" value="Imm11"/>
    <property type="match status" value="1"/>
</dbReference>
<accession>A0A0C1FHB9</accession>
<dbReference type="Proteomes" id="UP000031246">
    <property type="component" value="Unassembled WGS sequence"/>
</dbReference>
<dbReference type="RefSeq" id="WP_039481442.1">
    <property type="nucleotide sequence ID" value="NZ_JSYN01000034.1"/>
</dbReference>
<reference evidence="2 3" key="1">
    <citation type="submission" date="2014-10" db="EMBL/GenBank/DDBJ databases">
        <title>Pedobacter Kyungheensis.</title>
        <authorList>
            <person name="Anderson B.M."/>
            <person name="Newman J.D."/>
        </authorList>
    </citation>
    <scope>NUCLEOTIDE SEQUENCE [LARGE SCALE GENOMIC DNA]</scope>
    <source>
        <strain evidence="2 3">KACC 16221</strain>
    </source>
</reference>
<protein>
    <recommendedName>
        <fullName evidence="1">Immunity MXAN-0049 protein domain-containing protein</fullName>
    </recommendedName>
</protein>
<evidence type="ECO:0000313" key="3">
    <source>
        <dbReference type="Proteomes" id="UP000031246"/>
    </source>
</evidence>
<proteinExistence type="predicted"/>
<evidence type="ECO:0000313" key="2">
    <source>
        <dbReference type="EMBL" id="KIA91158.1"/>
    </source>
</evidence>
<comment type="caution">
    <text evidence="2">The sequence shown here is derived from an EMBL/GenBank/DDBJ whole genome shotgun (WGS) entry which is preliminary data.</text>
</comment>
<dbReference type="OrthoDB" id="824604at2"/>
<evidence type="ECO:0000259" key="1">
    <source>
        <dbReference type="Pfam" id="PF07791"/>
    </source>
</evidence>
<feature type="domain" description="Immunity MXAN-0049 protein" evidence="1">
    <location>
        <begin position="63"/>
        <end position="217"/>
    </location>
</feature>
<dbReference type="InterPro" id="IPR012433">
    <property type="entry name" value="Imm11"/>
</dbReference>
<gene>
    <name evidence="2" type="ORF">OC25_23155</name>
</gene>
<sequence>MYYRIKHSLDLKIVGQSSQIQDAELPMGWDNNPKFIEHIEFKKVDFEPLTSTGILHKKAKLTDLISTVPAGFTRKLLISPALKVLFEEFDKGFFQYFKCNIRSKEVAYEYWIVNPVVSVFENVDFLQSNVSTRKPKPEGGGTYLEPVKVNTLGEFNTYLTAQGRDSWRTSIDHVYFKTETTDDVFALANVEGGVGYYVSERFKTAVEQQGFTGIEFAPSTLNMVEWLHNERKKHYN</sequence>
<organism evidence="2 3">
    <name type="scientific">Pedobacter kyungheensis</name>
    <dbReference type="NCBI Taxonomy" id="1069985"/>
    <lineage>
        <taxon>Bacteria</taxon>
        <taxon>Pseudomonadati</taxon>
        <taxon>Bacteroidota</taxon>
        <taxon>Sphingobacteriia</taxon>
        <taxon>Sphingobacteriales</taxon>
        <taxon>Sphingobacteriaceae</taxon>
        <taxon>Pedobacter</taxon>
    </lineage>
</organism>
<dbReference type="EMBL" id="JSYN01000034">
    <property type="protein sequence ID" value="KIA91158.1"/>
    <property type="molecule type" value="Genomic_DNA"/>
</dbReference>
<name>A0A0C1FHB9_9SPHI</name>
<keyword evidence="3" id="KW-1185">Reference proteome</keyword>